<evidence type="ECO:0000313" key="1">
    <source>
        <dbReference type="EMBL" id="EME46600.1"/>
    </source>
</evidence>
<keyword evidence="2" id="KW-1185">Reference proteome</keyword>
<accession>N1PW69</accession>
<dbReference type="GO" id="GO:0005657">
    <property type="term" value="C:replication fork"/>
    <property type="evidence" value="ECO:0007669"/>
    <property type="project" value="InterPro"/>
</dbReference>
<protein>
    <recommendedName>
        <fullName evidence="3">DNA recombination and repair protein Rad51-like C-terminal domain-containing protein</fullName>
    </recommendedName>
</protein>
<proteinExistence type="predicted"/>
<sequence>MSAEDLGKKLLAEVEEVGLDEILNYLRLRDDASLSIFGLSALDSMIHVLNVARTSSGRPQPTLPIIELMTLRPDTGTSELLHHLIARSVLSTNLGGHQSCAIVIDADNTFSVSRLTHSIKHFAFSNRQPETTSESLNQAIHHSLKHIHIFHPQSLSSTIATLNALPSYLFDAKRHTSFDRPISFIALDSASSFYWQARSSSEDAALLANTSKTSAMSSEGYTHLAVALKRASRVLHAPILYTTRYIGPRKNHSTGFEMEARSFRPSLPPPWGTMPTVRLMVRRVEVRKLPVGATVEQARREDEARRKVVEKAKFEVFVNEWGIDEGTVRRLQAREADAFAFFAGREGFRKEVAG</sequence>
<evidence type="ECO:0000313" key="2">
    <source>
        <dbReference type="Proteomes" id="UP000016933"/>
    </source>
</evidence>
<dbReference type="Gene3D" id="3.40.50.300">
    <property type="entry name" value="P-loop containing nucleotide triphosphate hydrolases"/>
    <property type="match status" value="1"/>
</dbReference>
<dbReference type="GO" id="GO:0033063">
    <property type="term" value="C:Rad51B-Rad51C-Rad51D-XRCC2 complex"/>
    <property type="evidence" value="ECO:0007669"/>
    <property type="project" value="InterPro"/>
</dbReference>
<dbReference type="PANTHER" id="PTHR46644:SF2">
    <property type="entry name" value="DNA REPAIR PROTEIN XRCC2"/>
    <property type="match status" value="1"/>
</dbReference>
<dbReference type="SUPFAM" id="SSF52540">
    <property type="entry name" value="P-loop containing nucleoside triphosphate hydrolases"/>
    <property type="match status" value="1"/>
</dbReference>
<reference evidence="2" key="1">
    <citation type="journal article" date="2012" name="PLoS Genet.">
        <title>The genomes of the fungal plant pathogens Cladosporium fulvum and Dothistroma septosporum reveal adaptation to different hosts and lifestyles but also signatures of common ancestry.</title>
        <authorList>
            <person name="de Wit P.J.G.M."/>
            <person name="van der Burgt A."/>
            <person name="Oekmen B."/>
            <person name="Stergiopoulos I."/>
            <person name="Abd-Elsalam K.A."/>
            <person name="Aerts A.L."/>
            <person name="Bahkali A.H."/>
            <person name="Beenen H.G."/>
            <person name="Chettri P."/>
            <person name="Cox M.P."/>
            <person name="Datema E."/>
            <person name="de Vries R.P."/>
            <person name="Dhillon B."/>
            <person name="Ganley A.R."/>
            <person name="Griffiths S.A."/>
            <person name="Guo Y."/>
            <person name="Hamelin R.C."/>
            <person name="Henrissat B."/>
            <person name="Kabir M.S."/>
            <person name="Jashni M.K."/>
            <person name="Kema G."/>
            <person name="Klaubauf S."/>
            <person name="Lapidus A."/>
            <person name="Levasseur A."/>
            <person name="Lindquist E."/>
            <person name="Mehrabi R."/>
            <person name="Ohm R.A."/>
            <person name="Owen T.J."/>
            <person name="Salamov A."/>
            <person name="Schwelm A."/>
            <person name="Schijlen E."/>
            <person name="Sun H."/>
            <person name="van den Burg H.A."/>
            <person name="van Ham R.C.H.J."/>
            <person name="Zhang S."/>
            <person name="Goodwin S.B."/>
            <person name="Grigoriev I.V."/>
            <person name="Collemare J."/>
            <person name="Bradshaw R.E."/>
        </authorList>
    </citation>
    <scope>NUCLEOTIDE SEQUENCE [LARGE SCALE GENOMIC DNA]</scope>
    <source>
        <strain evidence="2">NZE10 / CBS 128990</strain>
    </source>
</reference>
<reference evidence="1 2" key="2">
    <citation type="journal article" date="2012" name="PLoS Pathog.">
        <title>Diverse lifestyles and strategies of plant pathogenesis encoded in the genomes of eighteen Dothideomycetes fungi.</title>
        <authorList>
            <person name="Ohm R.A."/>
            <person name="Feau N."/>
            <person name="Henrissat B."/>
            <person name="Schoch C.L."/>
            <person name="Horwitz B.A."/>
            <person name="Barry K.W."/>
            <person name="Condon B.J."/>
            <person name="Copeland A.C."/>
            <person name="Dhillon B."/>
            <person name="Glaser F."/>
            <person name="Hesse C.N."/>
            <person name="Kosti I."/>
            <person name="LaButti K."/>
            <person name="Lindquist E.A."/>
            <person name="Lucas S."/>
            <person name="Salamov A.A."/>
            <person name="Bradshaw R.E."/>
            <person name="Ciuffetti L."/>
            <person name="Hamelin R.C."/>
            <person name="Kema G.H.J."/>
            <person name="Lawrence C."/>
            <person name="Scott J.A."/>
            <person name="Spatafora J.W."/>
            <person name="Turgeon B.G."/>
            <person name="de Wit P.J.G.M."/>
            <person name="Zhong S."/>
            <person name="Goodwin S.B."/>
            <person name="Grigoriev I.V."/>
        </authorList>
    </citation>
    <scope>NUCLEOTIDE SEQUENCE [LARGE SCALE GENOMIC DNA]</scope>
    <source>
        <strain evidence="2">NZE10 / CBS 128990</strain>
    </source>
</reference>
<dbReference type="CDD" id="cd19490">
    <property type="entry name" value="XRCC2"/>
    <property type="match status" value="1"/>
</dbReference>
<dbReference type="GO" id="GO:0005815">
    <property type="term" value="C:microtubule organizing center"/>
    <property type="evidence" value="ECO:0007669"/>
    <property type="project" value="TreeGrafter"/>
</dbReference>
<name>N1PW69_DOTSN</name>
<dbReference type="AlphaFoldDB" id="N1PW69"/>
<dbReference type="PANTHER" id="PTHR46644">
    <property type="entry name" value="DNA REPAIR PROTEIN XRCC2"/>
    <property type="match status" value="1"/>
</dbReference>
<dbReference type="InterPro" id="IPR027417">
    <property type="entry name" value="P-loop_NTPase"/>
</dbReference>
<dbReference type="eggNOG" id="KOG2859">
    <property type="taxonomic scope" value="Eukaryota"/>
</dbReference>
<dbReference type="GO" id="GO:0000724">
    <property type="term" value="P:double-strand break repair via homologous recombination"/>
    <property type="evidence" value="ECO:0007669"/>
    <property type="project" value="InterPro"/>
</dbReference>
<dbReference type="GO" id="GO:0000400">
    <property type="term" value="F:four-way junction DNA binding"/>
    <property type="evidence" value="ECO:0007669"/>
    <property type="project" value="TreeGrafter"/>
</dbReference>
<dbReference type="Proteomes" id="UP000016933">
    <property type="component" value="Unassembled WGS sequence"/>
</dbReference>
<gene>
    <name evidence="1" type="ORF">DOTSEDRAFT_33187</name>
</gene>
<dbReference type="OrthoDB" id="270392at2759"/>
<dbReference type="HOGENOM" id="CLU_046729_0_0_1"/>
<dbReference type="GO" id="GO:0042148">
    <property type="term" value="P:DNA strand invasion"/>
    <property type="evidence" value="ECO:0007669"/>
    <property type="project" value="TreeGrafter"/>
</dbReference>
<evidence type="ECO:0008006" key="3">
    <source>
        <dbReference type="Google" id="ProtNLM"/>
    </source>
</evidence>
<dbReference type="EMBL" id="KB446537">
    <property type="protein sequence ID" value="EME46600.1"/>
    <property type="molecule type" value="Genomic_DNA"/>
</dbReference>
<dbReference type="OMA" id="TAFFWQD"/>
<organism evidence="1 2">
    <name type="scientific">Dothistroma septosporum (strain NZE10 / CBS 128990)</name>
    <name type="common">Red band needle blight fungus</name>
    <name type="synonym">Mycosphaerella pini</name>
    <dbReference type="NCBI Taxonomy" id="675120"/>
    <lineage>
        <taxon>Eukaryota</taxon>
        <taxon>Fungi</taxon>
        <taxon>Dikarya</taxon>
        <taxon>Ascomycota</taxon>
        <taxon>Pezizomycotina</taxon>
        <taxon>Dothideomycetes</taxon>
        <taxon>Dothideomycetidae</taxon>
        <taxon>Mycosphaerellales</taxon>
        <taxon>Mycosphaerellaceae</taxon>
        <taxon>Dothistroma</taxon>
    </lineage>
</organism>
<dbReference type="STRING" id="675120.N1PW69"/>
<dbReference type="InterPro" id="IPR030547">
    <property type="entry name" value="XRCC2"/>
</dbReference>